<feature type="compositionally biased region" description="Basic and acidic residues" evidence="1">
    <location>
        <begin position="92"/>
        <end position="101"/>
    </location>
</feature>
<evidence type="ECO:0000313" key="3">
    <source>
        <dbReference type="Proteomes" id="UP001497516"/>
    </source>
</evidence>
<reference evidence="2 3" key="1">
    <citation type="submission" date="2024-04" db="EMBL/GenBank/DDBJ databases">
        <authorList>
            <person name="Fracassetti M."/>
        </authorList>
    </citation>
    <scope>NUCLEOTIDE SEQUENCE [LARGE SCALE GENOMIC DNA]</scope>
</reference>
<sequence>MDHLPRHSEETPLPTLTIGKDAEIKQGAQRQRRNGEHDRPRERPHQEWGNLQNRSSRSTPKLHLPYPKQRNKSIKLDLNKTQHLHQGGMWEEPLRNRDKATKGWKSHRGQENQNRSAKADKGKGNRKSRR</sequence>
<name>A0AAV2G5L3_9ROSI</name>
<evidence type="ECO:0000313" key="2">
    <source>
        <dbReference type="EMBL" id="CAL1405163.1"/>
    </source>
</evidence>
<feature type="region of interest" description="Disordered" evidence="1">
    <location>
        <begin position="1"/>
        <end position="130"/>
    </location>
</feature>
<proteinExistence type="predicted"/>
<dbReference type="Proteomes" id="UP001497516">
    <property type="component" value="Chromosome 8"/>
</dbReference>
<protein>
    <submittedName>
        <fullName evidence="2">Uncharacterized protein</fullName>
    </submittedName>
</protein>
<feature type="compositionally biased region" description="Polar residues" evidence="1">
    <location>
        <begin position="49"/>
        <end position="59"/>
    </location>
</feature>
<gene>
    <name evidence="2" type="ORF">LTRI10_LOCUS44966</name>
</gene>
<organism evidence="2 3">
    <name type="scientific">Linum trigynum</name>
    <dbReference type="NCBI Taxonomy" id="586398"/>
    <lineage>
        <taxon>Eukaryota</taxon>
        <taxon>Viridiplantae</taxon>
        <taxon>Streptophyta</taxon>
        <taxon>Embryophyta</taxon>
        <taxon>Tracheophyta</taxon>
        <taxon>Spermatophyta</taxon>
        <taxon>Magnoliopsida</taxon>
        <taxon>eudicotyledons</taxon>
        <taxon>Gunneridae</taxon>
        <taxon>Pentapetalae</taxon>
        <taxon>rosids</taxon>
        <taxon>fabids</taxon>
        <taxon>Malpighiales</taxon>
        <taxon>Linaceae</taxon>
        <taxon>Linum</taxon>
    </lineage>
</organism>
<feature type="compositionally biased region" description="Basic and acidic residues" evidence="1">
    <location>
        <begin position="1"/>
        <end position="10"/>
    </location>
</feature>
<accession>A0AAV2G5L3</accession>
<dbReference type="EMBL" id="OZ034821">
    <property type="protein sequence ID" value="CAL1405163.1"/>
    <property type="molecule type" value="Genomic_DNA"/>
</dbReference>
<keyword evidence="3" id="KW-1185">Reference proteome</keyword>
<dbReference type="AlphaFoldDB" id="A0AAV2G5L3"/>
<feature type="compositionally biased region" description="Basic and acidic residues" evidence="1">
    <location>
        <begin position="33"/>
        <end position="46"/>
    </location>
</feature>
<evidence type="ECO:0000256" key="1">
    <source>
        <dbReference type="SAM" id="MobiDB-lite"/>
    </source>
</evidence>